<keyword evidence="2" id="KW-1185">Reference proteome</keyword>
<organism evidence="1 2">
    <name type="scientific">Kipferlia bialata</name>
    <dbReference type="NCBI Taxonomy" id="797122"/>
    <lineage>
        <taxon>Eukaryota</taxon>
        <taxon>Metamonada</taxon>
        <taxon>Carpediemonas-like organisms</taxon>
        <taxon>Kipferlia</taxon>
    </lineage>
</organism>
<accession>A0A391NKA9</accession>
<sequence>MQVQSLSVQRLDASACGLPLCMRPDAERRAGGLVVDDGEYWTSCNHYVEGI</sequence>
<protein>
    <submittedName>
        <fullName evidence="1">Uncharacterized protein</fullName>
    </submittedName>
</protein>
<dbReference type="AlphaFoldDB" id="A0A391NKA9"/>
<dbReference type="EMBL" id="BDIP01000497">
    <property type="protein sequence ID" value="GCA62325.1"/>
    <property type="molecule type" value="Genomic_DNA"/>
</dbReference>
<reference evidence="1 2" key="1">
    <citation type="journal article" date="2018" name="PLoS ONE">
        <title>The draft genome of Kipferlia bialata reveals reductive genome evolution in fornicate parasites.</title>
        <authorList>
            <person name="Tanifuji G."/>
            <person name="Takabayashi S."/>
            <person name="Kume K."/>
            <person name="Takagi M."/>
            <person name="Nakayama T."/>
            <person name="Kamikawa R."/>
            <person name="Inagaki Y."/>
            <person name="Hashimoto T."/>
        </authorList>
    </citation>
    <scope>NUCLEOTIDE SEQUENCE [LARGE SCALE GENOMIC DNA]</scope>
    <source>
        <strain evidence="1">NY0173</strain>
    </source>
</reference>
<evidence type="ECO:0000313" key="2">
    <source>
        <dbReference type="Proteomes" id="UP000265618"/>
    </source>
</evidence>
<proteinExistence type="predicted"/>
<dbReference type="Proteomes" id="UP000265618">
    <property type="component" value="Unassembled WGS sequence"/>
</dbReference>
<gene>
    <name evidence="1" type="ORF">KIPB_002813</name>
</gene>
<name>A0A391NKA9_9EUKA</name>
<evidence type="ECO:0000313" key="1">
    <source>
        <dbReference type="EMBL" id="GCA62325.1"/>
    </source>
</evidence>
<comment type="caution">
    <text evidence="1">The sequence shown here is derived from an EMBL/GenBank/DDBJ whole genome shotgun (WGS) entry which is preliminary data.</text>
</comment>
<feature type="non-terminal residue" evidence="1">
    <location>
        <position position="51"/>
    </location>
</feature>